<protein>
    <submittedName>
        <fullName evidence="7">Sugar ABC transporter</fullName>
    </submittedName>
</protein>
<comment type="subcellular location">
    <subcellularLocation>
        <location evidence="1">Cell membrane</location>
        <topology evidence="1">Multi-pass membrane protein</topology>
    </subcellularLocation>
</comment>
<keyword evidence="5 6" id="KW-0472">Membrane</keyword>
<evidence type="ECO:0000256" key="1">
    <source>
        <dbReference type="ARBA" id="ARBA00004651"/>
    </source>
</evidence>
<dbReference type="Proteomes" id="UP000250189">
    <property type="component" value="Chromosome"/>
</dbReference>
<dbReference type="PANTHER" id="PTHR47089">
    <property type="entry name" value="ABC TRANSPORTER, PERMEASE PROTEIN"/>
    <property type="match status" value="1"/>
</dbReference>
<dbReference type="Pfam" id="PF02653">
    <property type="entry name" value="BPD_transp_2"/>
    <property type="match status" value="1"/>
</dbReference>
<feature type="transmembrane region" description="Helical" evidence="6">
    <location>
        <begin position="113"/>
        <end position="132"/>
    </location>
</feature>
<dbReference type="OrthoDB" id="86231at2157"/>
<feature type="transmembrane region" description="Helical" evidence="6">
    <location>
        <begin position="233"/>
        <end position="250"/>
    </location>
</feature>
<keyword evidence="4 6" id="KW-1133">Transmembrane helix</keyword>
<gene>
    <name evidence="7" type="ORF">A3L04_03870</name>
</gene>
<dbReference type="EMBL" id="CP015193">
    <property type="protein sequence ID" value="ASJ17566.1"/>
    <property type="molecule type" value="Genomic_DNA"/>
</dbReference>
<evidence type="ECO:0000313" key="8">
    <source>
        <dbReference type="Proteomes" id="UP000250189"/>
    </source>
</evidence>
<feature type="transmembrane region" description="Helical" evidence="6">
    <location>
        <begin position="257"/>
        <end position="276"/>
    </location>
</feature>
<keyword evidence="3 6" id="KW-0812">Transmembrane</keyword>
<proteinExistence type="predicted"/>
<dbReference type="GO" id="GO:0022857">
    <property type="term" value="F:transmembrane transporter activity"/>
    <property type="evidence" value="ECO:0007669"/>
    <property type="project" value="InterPro"/>
</dbReference>
<dbReference type="CDD" id="cd06580">
    <property type="entry name" value="TM_PBP1_transp_TpRbsC_like"/>
    <property type="match status" value="1"/>
</dbReference>
<feature type="transmembrane region" description="Helical" evidence="6">
    <location>
        <begin position="152"/>
        <end position="173"/>
    </location>
</feature>
<feature type="transmembrane region" description="Helical" evidence="6">
    <location>
        <begin position="87"/>
        <end position="106"/>
    </location>
</feature>
<name>A0A2Z2NIK6_9EURY</name>
<dbReference type="InterPro" id="IPR001851">
    <property type="entry name" value="ABC_transp_permease"/>
</dbReference>
<keyword evidence="2" id="KW-1003">Cell membrane</keyword>
<evidence type="ECO:0000313" key="7">
    <source>
        <dbReference type="EMBL" id="ASJ17566.1"/>
    </source>
</evidence>
<keyword evidence="8" id="KW-1185">Reference proteome</keyword>
<dbReference type="AlphaFoldDB" id="A0A2Z2NIK6"/>
<evidence type="ECO:0000256" key="2">
    <source>
        <dbReference type="ARBA" id="ARBA00022475"/>
    </source>
</evidence>
<evidence type="ECO:0000256" key="4">
    <source>
        <dbReference type="ARBA" id="ARBA00022989"/>
    </source>
</evidence>
<dbReference type="GO" id="GO:0005886">
    <property type="term" value="C:plasma membrane"/>
    <property type="evidence" value="ECO:0007669"/>
    <property type="project" value="UniProtKB-SubCell"/>
</dbReference>
<evidence type="ECO:0000256" key="6">
    <source>
        <dbReference type="SAM" id="Phobius"/>
    </source>
</evidence>
<dbReference type="PANTHER" id="PTHR47089:SF1">
    <property type="entry name" value="GUANOSINE ABC TRANSPORTER PERMEASE PROTEIN NUPP"/>
    <property type="match status" value="1"/>
</dbReference>
<accession>A0A2Z2NIK6</accession>
<feature type="transmembrane region" description="Helical" evidence="6">
    <location>
        <begin position="288"/>
        <end position="306"/>
    </location>
</feature>
<feature type="transmembrane region" description="Helical" evidence="6">
    <location>
        <begin position="203"/>
        <end position="227"/>
    </location>
</feature>
<reference evidence="7 8" key="1">
    <citation type="submission" date="2016-04" db="EMBL/GenBank/DDBJ databases">
        <title>Complete genome sequence of Thermococcus chitonophagus type strain GC74.</title>
        <authorList>
            <person name="Oger P.M."/>
        </authorList>
    </citation>
    <scope>NUCLEOTIDE SEQUENCE [LARGE SCALE GENOMIC DNA]</scope>
    <source>
        <strain evidence="7 8">GC74</strain>
    </source>
</reference>
<evidence type="ECO:0000256" key="5">
    <source>
        <dbReference type="ARBA" id="ARBA00023136"/>
    </source>
</evidence>
<dbReference type="RefSeq" id="WP_068579649.1">
    <property type="nucleotide sequence ID" value="NZ_CP015193.1"/>
</dbReference>
<evidence type="ECO:0000256" key="3">
    <source>
        <dbReference type="ARBA" id="ARBA00022692"/>
    </source>
</evidence>
<feature type="transmembrane region" description="Helical" evidence="6">
    <location>
        <begin position="41"/>
        <end position="58"/>
    </location>
</feature>
<dbReference type="GeneID" id="33321684"/>
<organism evidence="7 8">
    <name type="scientific">Thermococcus chitonophagus</name>
    <dbReference type="NCBI Taxonomy" id="54262"/>
    <lineage>
        <taxon>Archaea</taxon>
        <taxon>Methanobacteriati</taxon>
        <taxon>Methanobacteriota</taxon>
        <taxon>Thermococci</taxon>
        <taxon>Thermococcales</taxon>
        <taxon>Thermococcaceae</taxon>
        <taxon>Thermococcus</taxon>
    </lineage>
</organism>
<sequence length="314" mass="33502">MAFATGAIVLAVLGFNPGEVYRVLFKYGYSNMNYLLGKSAPYIMTGLAFSIPAIAGVFNIGGESQLYVGAFLGLLTAYYTGNPLLALIVGAVAGAALGLFIAILRVYRGINEVITAIMVNWIFYYLLAYLIAGKFYNPQYSHESIPVPPGARISSMVTFVIAVFVALIYYYLLYFTDLGYRLRVSGLSPASARYAGFDPSRSVLTSMTLAGAAAGLGGALLVLGITYSIDDTLTAVYGIGFMGIGIGLLGRNHPIGIILSSMFMSGLVIGGQWVELKTGAPPELADTLIGVIVIALAIPYAYSMLIRKLRREAQ</sequence>